<evidence type="ECO:0000313" key="1">
    <source>
        <dbReference type="EMBL" id="KAL2861707.1"/>
    </source>
</evidence>
<proteinExistence type="predicted"/>
<dbReference type="RefSeq" id="XP_070905797.1">
    <property type="nucleotide sequence ID" value="XM_071038095.1"/>
</dbReference>
<dbReference type="Proteomes" id="UP001610444">
    <property type="component" value="Unassembled WGS sequence"/>
</dbReference>
<name>A0ABR4LBH2_9EURO</name>
<accession>A0ABR4LBH2</accession>
<sequence>MTKLAIDIYVARNEACYAGLAFLTLAMAEATGRDFHGNIEELSRVLPDSLRGTFSKTHQSHHCDCRGQAKRGLRHGPVCRQTYWTIFPIRDTP</sequence>
<protein>
    <submittedName>
        <fullName evidence="1">Uncharacterized protein</fullName>
    </submittedName>
</protein>
<dbReference type="GeneID" id="98153259"/>
<reference evidence="1 2" key="1">
    <citation type="submission" date="2024-07" db="EMBL/GenBank/DDBJ databases">
        <title>Section-level genome sequencing and comparative genomics of Aspergillus sections Usti and Cavernicolus.</title>
        <authorList>
            <consortium name="Lawrence Berkeley National Laboratory"/>
            <person name="Nybo J.L."/>
            <person name="Vesth T.C."/>
            <person name="Theobald S."/>
            <person name="Frisvad J.C."/>
            <person name="Larsen T.O."/>
            <person name="Kjaerboelling I."/>
            <person name="Rothschild-Mancinelli K."/>
            <person name="Lyhne E.K."/>
            <person name="Kogle M.E."/>
            <person name="Barry K."/>
            <person name="Clum A."/>
            <person name="Na H."/>
            <person name="Ledsgaard L."/>
            <person name="Lin J."/>
            <person name="Lipzen A."/>
            <person name="Kuo A."/>
            <person name="Riley R."/>
            <person name="Mondo S."/>
            <person name="LaButti K."/>
            <person name="Haridas S."/>
            <person name="Pangalinan J."/>
            <person name="Salamov A.A."/>
            <person name="Simmons B.A."/>
            <person name="Magnuson J.K."/>
            <person name="Chen J."/>
            <person name="Drula E."/>
            <person name="Henrissat B."/>
            <person name="Wiebenga A."/>
            <person name="Lubbers R.J."/>
            <person name="Gomes A.C."/>
            <person name="Macurrencykelacurrency M.R."/>
            <person name="Stajich J."/>
            <person name="Grigoriev I.V."/>
            <person name="Mortensen U.H."/>
            <person name="De vries R.P."/>
            <person name="Baker S.E."/>
            <person name="Andersen M.R."/>
        </authorList>
    </citation>
    <scope>NUCLEOTIDE SEQUENCE [LARGE SCALE GENOMIC DNA]</scope>
    <source>
        <strain evidence="1 2">CBS 756.74</strain>
    </source>
</reference>
<dbReference type="EMBL" id="JBFXLR010000001">
    <property type="protein sequence ID" value="KAL2861707.1"/>
    <property type="molecule type" value="Genomic_DNA"/>
</dbReference>
<organism evidence="1 2">
    <name type="scientific">Aspergillus pseudodeflectus</name>
    <dbReference type="NCBI Taxonomy" id="176178"/>
    <lineage>
        <taxon>Eukaryota</taxon>
        <taxon>Fungi</taxon>
        <taxon>Dikarya</taxon>
        <taxon>Ascomycota</taxon>
        <taxon>Pezizomycotina</taxon>
        <taxon>Eurotiomycetes</taxon>
        <taxon>Eurotiomycetidae</taxon>
        <taxon>Eurotiales</taxon>
        <taxon>Aspergillaceae</taxon>
        <taxon>Aspergillus</taxon>
        <taxon>Aspergillus subgen. Nidulantes</taxon>
    </lineage>
</organism>
<gene>
    <name evidence="1" type="ORF">BJX68DRAFT_223107</name>
</gene>
<evidence type="ECO:0000313" key="2">
    <source>
        <dbReference type="Proteomes" id="UP001610444"/>
    </source>
</evidence>
<keyword evidence="2" id="KW-1185">Reference proteome</keyword>
<comment type="caution">
    <text evidence="1">The sequence shown here is derived from an EMBL/GenBank/DDBJ whole genome shotgun (WGS) entry which is preliminary data.</text>
</comment>